<protein>
    <submittedName>
        <fullName evidence="1">Uncharacterized protein</fullName>
    </submittedName>
</protein>
<keyword evidence="2" id="KW-1185">Reference proteome</keyword>
<evidence type="ECO:0000313" key="2">
    <source>
        <dbReference type="Proteomes" id="UP000445144"/>
    </source>
</evidence>
<gene>
    <name evidence="1" type="ORF">CHRY9293_03720</name>
</gene>
<dbReference type="EMBL" id="CACVBR010000096">
    <property type="protein sequence ID" value="CAA7197647.1"/>
    <property type="molecule type" value="Genomic_DNA"/>
</dbReference>
<dbReference type="AlphaFoldDB" id="A0A6N4XG61"/>
<name>A0A6N4XG61_9FLAO</name>
<organism evidence="1 2">
    <name type="scientific">Chryseobacterium potabilaquae</name>
    <dbReference type="NCBI Taxonomy" id="2675057"/>
    <lineage>
        <taxon>Bacteria</taxon>
        <taxon>Pseudomonadati</taxon>
        <taxon>Bacteroidota</taxon>
        <taxon>Flavobacteriia</taxon>
        <taxon>Flavobacteriales</taxon>
        <taxon>Weeksellaceae</taxon>
        <taxon>Chryseobacterium group</taxon>
        <taxon>Chryseobacterium</taxon>
    </lineage>
</organism>
<reference evidence="1 2" key="1">
    <citation type="submission" date="2020-01" db="EMBL/GenBank/DDBJ databases">
        <authorList>
            <person name="Rodrigo-Torres L."/>
            <person name="Arahal R. D."/>
            <person name="Lucena T."/>
        </authorList>
    </citation>
    <scope>NUCLEOTIDE SEQUENCE [LARGE SCALE GENOMIC DNA]</scope>
    <source>
        <strain evidence="1 2">CECT 9293</strain>
    </source>
</reference>
<dbReference type="Proteomes" id="UP000445144">
    <property type="component" value="Unassembled WGS sequence"/>
</dbReference>
<evidence type="ECO:0000313" key="1">
    <source>
        <dbReference type="EMBL" id="CAA7197647.1"/>
    </source>
</evidence>
<accession>A0A6N4XG61</accession>
<sequence length="36" mass="3941">MKFQQNLLDYISTSLLTIGETVSVAESVTSGLLQPR</sequence>
<proteinExistence type="predicted"/>